<dbReference type="Proteomes" id="UP001556367">
    <property type="component" value="Unassembled WGS sequence"/>
</dbReference>
<reference evidence="2" key="1">
    <citation type="submission" date="2024-06" db="EMBL/GenBank/DDBJ databases">
        <title>Multi-omics analyses provide insights into the biosynthesis of the anticancer antibiotic pleurotin in Hohenbuehelia grisea.</title>
        <authorList>
            <person name="Weaver J.A."/>
            <person name="Alberti F."/>
        </authorList>
    </citation>
    <scope>NUCLEOTIDE SEQUENCE [LARGE SCALE GENOMIC DNA]</scope>
    <source>
        <strain evidence="2">T-177</strain>
    </source>
</reference>
<proteinExistence type="predicted"/>
<keyword evidence="2" id="KW-1185">Reference proteome</keyword>
<sequence>MLQAWLEVSYLSVILSIALSLVFLSFVTASPRPQLVDLERRTYPEFPEEPPSCPICQRDYPSISSCAEASPVLQNFSMIIFNPGAFIDVIKCACTDTFQSVFPQCVDCFVRTNQTDVLETPDLPAVVEGMRKVCGVASSILGNVSASNGEVTPAPEPSPTPAPASNFGLNTMELGALQSTMCVLSILLGMLVVW</sequence>
<name>A0ABR3JAV8_9AGAR</name>
<comment type="caution">
    <text evidence="1">The sequence shown here is derived from an EMBL/GenBank/DDBJ whole genome shotgun (WGS) entry which is preliminary data.</text>
</comment>
<protein>
    <submittedName>
        <fullName evidence="1">Uncharacterized protein</fullName>
    </submittedName>
</protein>
<dbReference type="EMBL" id="JASNQZ010000010">
    <property type="protein sequence ID" value="KAL0952622.1"/>
    <property type="molecule type" value="Genomic_DNA"/>
</dbReference>
<organism evidence="1 2">
    <name type="scientific">Hohenbuehelia grisea</name>
    <dbReference type="NCBI Taxonomy" id="104357"/>
    <lineage>
        <taxon>Eukaryota</taxon>
        <taxon>Fungi</taxon>
        <taxon>Dikarya</taxon>
        <taxon>Basidiomycota</taxon>
        <taxon>Agaricomycotina</taxon>
        <taxon>Agaricomycetes</taxon>
        <taxon>Agaricomycetidae</taxon>
        <taxon>Agaricales</taxon>
        <taxon>Pleurotineae</taxon>
        <taxon>Pleurotaceae</taxon>
        <taxon>Hohenbuehelia</taxon>
    </lineage>
</organism>
<accession>A0ABR3JAV8</accession>
<evidence type="ECO:0000313" key="2">
    <source>
        <dbReference type="Proteomes" id="UP001556367"/>
    </source>
</evidence>
<evidence type="ECO:0000313" key="1">
    <source>
        <dbReference type="EMBL" id="KAL0952622.1"/>
    </source>
</evidence>
<gene>
    <name evidence="1" type="ORF">HGRIS_006872</name>
</gene>